<feature type="non-terminal residue" evidence="1">
    <location>
        <position position="108"/>
    </location>
</feature>
<name>A0A1A7YCS4_9TELE</name>
<gene>
    <name evidence="1" type="primary">Nfu_g_1_019264</name>
</gene>
<reference evidence="1" key="2">
    <citation type="submission" date="2016-06" db="EMBL/GenBank/DDBJ databases">
        <title>The genome of a short-lived fish provides insights into sex chromosome evolution and the genetic control of aging.</title>
        <authorList>
            <person name="Reichwald K."/>
            <person name="Felder M."/>
            <person name="Petzold A."/>
            <person name="Koch P."/>
            <person name="Groth M."/>
            <person name="Platzer M."/>
        </authorList>
    </citation>
    <scope>NUCLEOTIDE SEQUENCE</scope>
    <source>
        <tissue evidence="1">Brain</tissue>
    </source>
</reference>
<organism evidence="1">
    <name type="scientific">Iconisemion striatum</name>
    <dbReference type="NCBI Taxonomy" id="60296"/>
    <lineage>
        <taxon>Eukaryota</taxon>
        <taxon>Metazoa</taxon>
        <taxon>Chordata</taxon>
        <taxon>Craniata</taxon>
        <taxon>Vertebrata</taxon>
        <taxon>Euteleostomi</taxon>
        <taxon>Actinopterygii</taxon>
        <taxon>Neopterygii</taxon>
        <taxon>Teleostei</taxon>
        <taxon>Neoteleostei</taxon>
        <taxon>Acanthomorphata</taxon>
        <taxon>Ovalentaria</taxon>
        <taxon>Atherinomorphae</taxon>
        <taxon>Cyprinodontiformes</taxon>
        <taxon>Nothobranchiidae</taxon>
        <taxon>Iconisemion</taxon>
    </lineage>
</organism>
<reference evidence="1" key="1">
    <citation type="submission" date="2016-05" db="EMBL/GenBank/DDBJ databases">
        <authorList>
            <person name="Lavstsen T."/>
            <person name="Jespersen J.S."/>
        </authorList>
    </citation>
    <scope>NUCLEOTIDE SEQUENCE</scope>
    <source>
        <tissue evidence="1">Brain</tissue>
    </source>
</reference>
<dbReference type="AlphaFoldDB" id="A0A1A7YCS4"/>
<proteinExistence type="predicted"/>
<accession>A0A1A7YCS4</accession>
<sequence>LTNFRPTNHRITIPLNLDPLSVSAFIIGGSWAQHTGSDIASPPFIFNETCATKRKSRVSLLREKHACEMLRSCTREPATRSQKVEHFSTFHRCRSDKDQSAEVSLTDQ</sequence>
<dbReference type="EMBL" id="HADX01005831">
    <property type="protein sequence ID" value="SBP28063.1"/>
    <property type="molecule type" value="Transcribed_RNA"/>
</dbReference>
<protein>
    <submittedName>
        <fullName evidence="1">Uncharacterized protein</fullName>
    </submittedName>
</protein>
<evidence type="ECO:0000313" key="1">
    <source>
        <dbReference type="EMBL" id="SBP28063.1"/>
    </source>
</evidence>
<feature type="non-terminal residue" evidence="1">
    <location>
        <position position="1"/>
    </location>
</feature>